<dbReference type="PRINTS" id="PR00411">
    <property type="entry name" value="PNDRDTASEI"/>
</dbReference>
<keyword evidence="3" id="KW-0560">Oxidoreductase</keyword>
<organism evidence="7 8">
    <name type="scientific">Prevotella illustrans</name>
    <dbReference type="NCBI Taxonomy" id="2800387"/>
    <lineage>
        <taxon>Bacteria</taxon>
        <taxon>Pseudomonadati</taxon>
        <taxon>Bacteroidota</taxon>
        <taxon>Bacteroidia</taxon>
        <taxon>Bacteroidales</taxon>
        <taxon>Prevotellaceae</taxon>
        <taxon>Prevotella</taxon>
    </lineage>
</organism>
<proteinExistence type="predicted"/>
<dbReference type="RefSeq" id="WP_107581500.1">
    <property type="nucleotide sequence ID" value="NZ_JAERMS010000001.1"/>
</dbReference>
<dbReference type="Pfam" id="PF12831">
    <property type="entry name" value="FAD_oxidored"/>
    <property type="match status" value="1"/>
</dbReference>
<evidence type="ECO:0000256" key="2">
    <source>
        <dbReference type="ARBA" id="ARBA00022723"/>
    </source>
</evidence>
<dbReference type="PANTHER" id="PTHR43498">
    <property type="entry name" value="FERREDOXIN:COB-COM HETERODISULFIDE REDUCTASE SUBUNIT A"/>
    <property type="match status" value="1"/>
</dbReference>
<feature type="signal peptide" evidence="6">
    <location>
        <begin position="1"/>
        <end position="21"/>
    </location>
</feature>
<keyword evidence="5" id="KW-0411">Iron-sulfur</keyword>
<keyword evidence="4" id="KW-0408">Iron</keyword>
<evidence type="ECO:0000313" key="7">
    <source>
        <dbReference type="EMBL" id="MBO1362330.1"/>
    </source>
</evidence>
<name>A0ABS3M2K5_9BACT</name>
<gene>
    <name evidence="7" type="ORF">JHU38_00785</name>
</gene>
<dbReference type="Gene3D" id="3.50.50.60">
    <property type="entry name" value="FAD/NAD(P)-binding domain"/>
    <property type="match status" value="1"/>
</dbReference>
<dbReference type="Proteomes" id="UP000664265">
    <property type="component" value="Unassembled WGS sequence"/>
</dbReference>
<keyword evidence="2" id="KW-0479">Metal-binding</keyword>
<dbReference type="InterPro" id="IPR039650">
    <property type="entry name" value="HdrA-like"/>
</dbReference>
<feature type="chain" id="PRO_5046818889" evidence="6">
    <location>
        <begin position="22"/>
        <end position="619"/>
    </location>
</feature>
<evidence type="ECO:0000256" key="6">
    <source>
        <dbReference type="SAM" id="SignalP"/>
    </source>
</evidence>
<keyword evidence="8" id="KW-1185">Reference proteome</keyword>
<evidence type="ECO:0000313" key="8">
    <source>
        <dbReference type="Proteomes" id="UP000664265"/>
    </source>
</evidence>
<dbReference type="InterPro" id="IPR036188">
    <property type="entry name" value="FAD/NAD-bd_sf"/>
</dbReference>
<keyword evidence="1" id="KW-0004">4Fe-4S</keyword>
<evidence type="ECO:0000256" key="1">
    <source>
        <dbReference type="ARBA" id="ARBA00022485"/>
    </source>
</evidence>
<evidence type="ECO:0000256" key="3">
    <source>
        <dbReference type="ARBA" id="ARBA00023002"/>
    </source>
</evidence>
<evidence type="ECO:0000256" key="5">
    <source>
        <dbReference type="ARBA" id="ARBA00023014"/>
    </source>
</evidence>
<dbReference type="EMBL" id="JAERMS010000001">
    <property type="protein sequence ID" value="MBO1362330.1"/>
    <property type="molecule type" value="Genomic_DNA"/>
</dbReference>
<reference evidence="7 8" key="1">
    <citation type="submission" date="2021-01" db="EMBL/GenBank/DDBJ databases">
        <title>Prevotella A2931 sp. nov.</title>
        <authorList>
            <person name="Buhl M."/>
            <person name="Oberhettinger P."/>
        </authorList>
    </citation>
    <scope>NUCLEOTIDE SEQUENCE [LARGE SCALE GENOMIC DNA]</scope>
    <source>
        <strain evidence="7 8">A2931</strain>
    </source>
</reference>
<protein>
    <submittedName>
        <fullName evidence="7">FAD-dependent oxidoreductase</fullName>
    </submittedName>
</protein>
<evidence type="ECO:0000256" key="4">
    <source>
        <dbReference type="ARBA" id="ARBA00023004"/>
    </source>
</evidence>
<dbReference type="PANTHER" id="PTHR43498:SF1">
    <property type="entry name" value="COB--COM HETERODISULFIDE REDUCTASE IRON-SULFUR SUBUNIT A"/>
    <property type="match status" value="1"/>
</dbReference>
<keyword evidence="6" id="KW-0732">Signal</keyword>
<dbReference type="PRINTS" id="PR00368">
    <property type="entry name" value="FADPNR"/>
</dbReference>
<sequence length="619" mass="70490">MQLRSLLFFPTLWLTVLAASAAIKTYDVLVIGGGTSGVCAAVQSARLGSRTLLVERTPWLGGMLTAAGVSATDGNYHLPSGMWGDFQQALIRHYGSAEALRTGWVSLIQFEPSVGNAIFRQWVDREKDFLTYLPETEWTDLKRLKDGWRLTLTRHGRQTRVKARYLIDATELGDVAKVAGLSYRLGLDARQDTHEPMALEQRQDIVQDMTYAMTLKEYAEPRPMKRPEGYTPWEFRNCCVCAYNDSVLPRKPWSKEMMLSYGRLPNGKYMINWPMWGNDIYLNDIEYSPAERDSLHREAKAKSLRFLYFLQHELGFDRLDLADDEFPTPDRLPFLPYYREGRRFDGRILFTLNDIIEPYNRPTALYRTAVAVGDYPVDQHHNERPVDSLSLPSIPSWGLPLGVFFPKGESRLLLAEKAVSVTNLVNGTSRLQPVVMQIGQVAGTLAAMAIRQKTLPERLSVRAVQTQLLRTGNYLLPFLDVPKDDPRFRPYQRIGVTGLLHGVGRHVDWQNECWLQADSLLRRRDLQPLADFYGLKERFGGDRPVAVQELLLLFTRIATQNHILLSAPIEQLAADCYRQYAVGSPERPVTRGAYALLLDQILHPFESVDVDLEGQFIRK</sequence>
<accession>A0ABS3M2K5</accession>
<comment type="caution">
    <text evidence="7">The sequence shown here is derived from an EMBL/GenBank/DDBJ whole genome shotgun (WGS) entry which is preliminary data.</text>
</comment>
<dbReference type="SUPFAM" id="SSF51905">
    <property type="entry name" value="FAD/NAD(P)-binding domain"/>
    <property type="match status" value="1"/>
</dbReference>